<dbReference type="SUPFAM" id="SSF52540">
    <property type="entry name" value="P-loop containing nucleoside triphosphate hydrolases"/>
    <property type="match status" value="1"/>
</dbReference>
<evidence type="ECO:0000256" key="1">
    <source>
        <dbReference type="ARBA" id="ARBA00002274"/>
    </source>
</evidence>
<keyword evidence="5 13" id="KW-0444">Lipid biosynthesis</keyword>
<evidence type="ECO:0000313" key="14">
    <source>
        <dbReference type="EMBL" id="MFC3200184.1"/>
    </source>
</evidence>
<dbReference type="PANTHER" id="PTHR42724:SF1">
    <property type="entry name" value="TETRAACYLDISACCHARIDE 4'-KINASE, MITOCHONDRIAL-RELATED"/>
    <property type="match status" value="1"/>
</dbReference>
<protein>
    <recommendedName>
        <fullName evidence="4 13">Tetraacyldisaccharide 4'-kinase</fullName>
        <ecNumber evidence="3 13">2.7.1.130</ecNumber>
    </recommendedName>
    <alternativeName>
        <fullName evidence="12 13">Lipid A 4'-kinase</fullName>
    </alternativeName>
</protein>
<dbReference type="InterPro" id="IPR003758">
    <property type="entry name" value="LpxK"/>
</dbReference>
<evidence type="ECO:0000313" key="15">
    <source>
        <dbReference type="Proteomes" id="UP001595526"/>
    </source>
</evidence>
<evidence type="ECO:0000256" key="4">
    <source>
        <dbReference type="ARBA" id="ARBA00016436"/>
    </source>
</evidence>
<dbReference type="GO" id="GO:0009029">
    <property type="term" value="F:lipid-A 4'-kinase activity"/>
    <property type="evidence" value="ECO:0007669"/>
    <property type="project" value="UniProtKB-EC"/>
</dbReference>
<name>A0ABV7JQB4_9SPHI</name>
<comment type="caution">
    <text evidence="14">The sequence shown here is derived from an EMBL/GenBank/DDBJ whole genome shotgun (WGS) entry which is preliminary data.</text>
</comment>
<evidence type="ECO:0000256" key="9">
    <source>
        <dbReference type="ARBA" id="ARBA00022777"/>
    </source>
</evidence>
<dbReference type="PANTHER" id="PTHR42724">
    <property type="entry name" value="TETRAACYLDISACCHARIDE 4'-KINASE"/>
    <property type="match status" value="1"/>
</dbReference>
<keyword evidence="11 13" id="KW-0443">Lipid metabolism</keyword>
<evidence type="ECO:0000256" key="11">
    <source>
        <dbReference type="ARBA" id="ARBA00023098"/>
    </source>
</evidence>
<comment type="function">
    <text evidence="1 13">Transfers the gamma-phosphate of ATP to the 4'-position of a tetraacyldisaccharide 1-phosphate intermediate (termed DS-1-P) to form tetraacyldisaccharide 1,4'-bis-phosphate (lipid IVA).</text>
</comment>
<keyword evidence="6 13" id="KW-0441">Lipid A biosynthesis</keyword>
<dbReference type="InterPro" id="IPR027417">
    <property type="entry name" value="P-loop_NTPase"/>
</dbReference>
<dbReference type="Pfam" id="PF02606">
    <property type="entry name" value="LpxK"/>
    <property type="match status" value="1"/>
</dbReference>
<evidence type="ECO:0000256" key="13">
    <source>
        <dbReference type="HAMAP-Rule" id="MF_00409"/>
    </source>
</evidence>
<dbReference type="EC" id="2.7.1.130" evidence="3 13"/>
<keyword evidence="8 13" id="KW-0547">Nucleotide-binding</keyword>
<sequence>MDYFRLLLLPFSILYGLVTWLRNRCYDWRWIKSTSFDRPTIVVGNLAVGGTGKSPMIEYLIRLLDGQYKLATLSRGYGRRTQGFMEVQVESTAAESGDEPLQFKRKFPHVTVAVGEDRVKGVRQLFETGHDVVLLDDAFQHRALDPGFVILLFEYHAMGRPRLLLPAGNYRDGLWERRRADLLVITKTPDDAAAAEKEQIRRRLSGSENIPVLFTGISYGTLVPVFPTNRNAALLDASLSILLVTGIANPTPLLRYLSAQVAEVEQLRYPDHHEYTSTDLRRIINRFNGLSNPRKLIVTTEKDTQRFLLPSLRGLLTGLPLYVMPIRVSFDHKEEQTFQQMVLAYCEAQLAPR</sequence>
<evidence type="ECO:0000256" key="6">
    <source>
        <dbReference type="ARBA" id="ARBA00022556"/>
    </source>
</evidence>
<evidence type="ECO:0000256" key="2">
    <source>
        <dbReference type="ARBA" id="ARBA00004870"/>
    </source>
</evidence>
<keyword evidence="15" id="KW-1185">Reference proteome</keyword>
<comment type="catalytic activity">
    <reaction evidence="13">
        <text>a lipid A disaccharide + ATP = a lipid IVA + ADP + H(+)</text>
        <dbReference type="Rhea" id="RHEA:67840"/>
        <dbReference type="ChEBI" id="CHEBI:15378"/>
        <dbReference type="ChEBI" id="CHEBI:30616"/>
        <dbReference type="ChEBI" id="CHEBI:176343"/>
        <dbReference type="ChEBI" id="CHEBI:176425"/>
        <dbReference type="ChEBI" id="CHEBI:456216"/>
        <dbReference type="EC" id="2.7.1.130"/>
    </reaction>
</comment>
<accession>A0ABV7JQB4</accession>
<evidence type="ECO:0000256" key="10">
    <source>
        <dbReference type="ARBA" id="ARBA00022840"/>
    </source>
</evidence>
<comment type="pathway">
    <text evidence="2 13">Glycolipid biosynthesis; lipid IV(A) biosynthesis; lipid IV(A) from (3R)-3-hydroxytetradecanoyl-[acyl-carrier-protein] and UDP-N-acetyl-alpha-D-glucosamine: step 6/6.</text>
</comment>
<evidence type="ECO:0000256" key="3">
    <source>
        <dbReference type="ARBA" id="ARBA00012071"/>
    </source>
</evidence>
<dbReference type="RefSeq" id="WP_379026521.1">
    <property type="nucleotide sequence ID" value="NZ_JBHRTA010000062.1"/>
</dbReference>
<keyword evidence="10 13" id="KW-0067">ATP-binding</keyword>
<dbReference type="HAMAP" id="MF_00409">
    <property type="entry name" value="LpxK"/>
    <property type="match status" value="1"/>
</dbReference>
<comment type="caution">
    <text evidence="13">Lacks conserved residue(s) required for the propagation of feature annotation.</text>
</comment>
<reference evidence="15" key="1">
    <citation type="journal article" date="2019" name="Int. J. Syst. Evol. Microbiol.">
        <title>The Global Catalogue of Microorganisms (GCM) 10K type strain sequencing project: providing services to taxonomists for standard genome sequencing and annotation.</title>
        <authorList>
            <consortium name="The Broad Institute Genomics Platform"/>
            <consortium name="The Broad Institute Genome Sequencing Center for Infectious Disease"/>
            <person name="Wu L."/>
            <person name="Ma J."/>
        </authorList>
    </citation>
    <scope>NUCLEOTIDE SEQUENCE [LARGE SCALE GENOMIC DNA]</scope>
    <source>
        <strain evidence="15">KCTC 52416</strain>
    </source>
</reference>
<evidence type="ECO:0000256" key="5">
    <source>
        <dbReference type="ARBA" id="ARBA00022516"/>
    </source>
</evidence>
<comment type="similarity">
    <text evidence="13">Belongs to the LpxK family.</text>
</comment>
<evidence type="ECO:0000256" key="12">
    <source>
        <dbReference type="ARBA" id="ARBA00029757"/>
    </source>
</evidence>
<keyword evidence="7 13" id="KW-0808">Transferase</keyword>
<evidence type="ECO:0000256" key="7">
    <source>
        <dbReference type="ARBA" id="ARBA00022679"/>
    </source>
</evidence>
<gene>
    <name evidence="13 14" type="primary">lpxK</name>
    <name evidence="14" type="ORF">ACFOET_21360</name>
</gene>
<dbReference type="NCBIfam" id="TIGR00682">
    <property type="entry name" value="lpxK"/>
    <property type="match status" value="1"/>
</dbReference>
<keyword evidence="9 13" id="KW-0418">Kinase</keyword>
<proteinExistence type="inferred from homology"/>
<organism evidence="14 15">
    <name type="scientific">Parapedobacter deserti</name>
    <dbReference type="NCBI Taxonomy" id="1912957"/>
    <lineage>
        <taxon>Bacteria</taxon>
        <taxon>Pseudomonadati</taxon>
        <taxon>Bacteroidota</taxon>
        <taxon>Sphingobacteriia</taxon>
        <taxon>Sphingobacteriales</taxon>
        <taxon>Sphingobacteriaceae</taxon>
        <taxon>Parapedobacter</taxon>
    </lineage>
</organism>
<dbReference type="Proteomes" id="UP001595526">
    <property type="component" value="Unassembled WGS sequence"/>
</dbReference>
<dbReference type="EMBL" id="JBHRTA010000062">
    <property type="protein sequence ID" value="MFC3200184.1"/>
    <property type="molecule type" value="Genomic_DNA"/>
</dbReference>
<evidence type="ECO:0000256" key="8">
    <source>
        <dbReference type="ARBA" id="ARBA00022741"/>
    </source>
</evidence>